<evidence type="ECO:0000313" key="1">
    <source>
        <dbReference type="EMBL" id="BAQ48054.1"/>
    </source>
</evidence>
<dbReference type="EMBL" id="AP014704">
    <property type="protein sequence ID" value="BAQ48054.1"/>
    <property type="molecule type" value="Genomic_DNA"/>
</dbReference>
<dbReference type="OrthoDB" id="7987285at2"/>
<reference evidence="2" key="2">
    <citation type="submission" date="2015-01" db="EMBL/GenBank/DDBJ databases">
        <title>Complete genome sequence of Methylobacterium aquaticum strain 22A.</title>
        <authorList>
            <person name="Tani A."/>
            <person name="Ogura Y."/>
            <person name="Hayashi T."/>
        </authorList>
    </citation>
    <scope>NUCLEOTIDE SEQUENCE [LARGE SCALE GENOMIC DNA]</scope>
    <source>
        <strain evidence="2">MA-22A</strain>
    </source>
</reference>
<accession>A0A0C6FRL5</accession>
<dbReference type="PATRIC" id="fig|270351.10.peg.4965"/>
<reference evidence="1 2" key="1">
    <citation type="journal article" date="2015" name="Genome Announc.">
        <title>Complete Genome Sequence of Methylobacterium aquaticum Strain 22A, Isolated from Racomitrium japonicum Moss.</title>
        <authorList>
            <person name="Tani A."/>
            <person name="Ogura Y."/>
            <person name="Hayashi T."/>
            <person name="Kimbara K."/>
        </authorList>
    </citation>
    <scope>NUCLEOTIDE SEQUENCE [LARGE SCALE GENOMIC DNA]</scope>
    <source>
        <strain evidence="1 2">MA-22A</strain>
    </source>
</reference>
<dbReference type="RefSeq" id="WP_060848881.1">
    <property type="nucleotide sequence ID" value="NZ_AP014704.1"/>
</dbReference>
<sequence length="159" mass="17585">MPYDHGSRPNRRRAAALLEILKGRLVDAGGAIEHATTMQATTASPHWRLSNVGGVHVYETSRGWDANIAFEELPVGVPTVIENAVPYGTPQEVLQSTIQNLSLRAEREKVAIANFDTMMRWFVFDEIELPVDPDYLAGIAAKLDAEGYTQEESLGRLVH</sequence>
<organism evidence="1 2">
    <name type="scientific">Methylobacterium aquaticum</name>
    <dbReference type="NCBI Taxonomy" id="270351"/>
    <lineage>
        <taxon>Bacteria</taxon>
        <taxon>Pseudomonadati</taxon>
        <taxon>Pseudomonadota</taxon>
        <taxon>Alphaproteobacteria</taxon>
        <taxon>Hyphomicrobiales</taxon>
        <taxon>Methylobacteriaceae</taxon>
        <taxon>Methylobacterium</taxon>
    </lineage>
</organism>
<evidence type="ECO:0000313" key="2">
    <source>
        <dbReference type="Proteomes" id="UP000061432"/>
    </source>
</evidence>
<dbReference type="Proteomes" id="UP000061432">
    <property type="component" value="Chromosome"/>
</dbReference>
<dbReference type="KEGG" id="maqu:Maq22A_c25895"/>
<protein>
    <submittedName>
        <fullName evidence="1">Uncharacterized protein</fullName>
    </submittedName>
</protein>
<name>A0A0C6FRL5_9HYPH</name>
<dbReference type="AlphaFoldDB" id="A0A0C6FRL5"/>
<gene>
    <name evidence="1" type="ORF">Maq22A_c25895</name>
</gene>
<proteinExistence type="predicted"/>